<organism evidence="2 3">
    <name type="scientific">Trametes pubescens</name>
    <name type="common">White-rot fungus</name>
    <dbReference type="NCBI Taxonomy" id="154538"/>
    <lineage>
        <taxon>Eukaryota</taxon>
        <taxon>Fungi</taxon>
        <taxon>Dikarya</taxon>
        <taxon>Basidiomycota</taxon>
        <taxon>Agaricomycotina</taxon>
        <taxon>Agaricomycetes</taxon>
        <taxon>Polyporales</taxon>
        <taxon>Polyporaceae</taxon>
        <taxon>Trametes</taxon>
    </lineage>
</organism>
<proteinExistence type="predicted"/>
<feature type="coiled-coil region" evidence="1">
    <location>
        <begin position="63"/>
        <end position="90"/>
    </location>
</feature>
<gene>
    <name evidence="2" type="ORF">TRAPUB_13859</name>
</gene>
<accession>A0A1M2VPZ4</accession>
<evidence type="ECO:0000313" key="3">
    <source>
        <dbReference type="Proteomes" id="UP000184267"/>
    </source>
</evidence>
<evidence type="ECO:0000256" key="1">
    <source>
        <dbReference type="SAM" id="Coils"/>
    </source>
</evidence>
<keyword evidence="3" id="KW-1185">Reference proteome</keyword>
<reference evidence="2 3" key="1">
    <citation type="submission" date="2016-10" db="EMBL/GenBank/DDBJ databases">
        <title>Genome sequence of the basidiomycete white-rot fungus Trametes pubescens.</title>
        <authorList>
            <person name="Makela M.R."/>
            <person name="Granchi Z."/>
            <person name="Peng M."/>
            <person name="De Vries R.P."/>
            <person name="Grigoriev I."/>
            <person name="Riley R."/>
            <person name="Hilden K."/>
        </authorList>
    </citation>
    <scope>NUCLEOTIDE SEQUENCE [LARGE SCALE GENOMIC DNA]</scope>
    <source>
        <strain evidence="2 3">FBCC735</strain>
    </source>
</reference>
<sequence>RGQFLQKGVMYGPRYREYVERAIERELQKQSVFFFRVLDRIQDVFLEFRPSMPKELDVLPDATKTLSNDLDFLEAQNTDLQLELNMERGQLRALNAFAAAPVAVPGDAAADDTPPAATTAAMALGPAAGLAPATGSGLVDAANPTVGAFAAAPALVAGPSRAVADQ</sequence>
<dbReference type="AlphaFoldDB" id="A0A1M2VPZ4"/>
<dbReference type="EMBL" id="MNAD01000891">
    <property type="protein sequence ID" value="OJT09663.1"/>
    <property type="molecule type" value="Genomic_DNA"/>
</dbReference>
<protein>
    <submittedName>
        <fullName evidence="2">Uncharacterized protein</fullName>
    </submittedName>
</protein>
<keyword evidence="1" id="KW-0175">Coiled coil</keyword>
<comment type="caution">
    <text evidence="2">The sequence shown here is derived from an EMBL/GenBank/DDBJ whole genome shotgun (WGS) entry which is preliminary data.</text>
</comment>
<feature type="non-terminal residue" evidence="2">
    <location>
        <position position="1"/>
    </location>
</feature>
<evidence type="ECO:0000313" key="2">
    <source>
        <dbReference type="EMBL" id="OJT09663.1"/>
    </source>
</evidence>
<name>A0A1M2VPZ4_TRAPU</name>
<dbReference type="Proteomes" id="UP000184267">
    <property type="component" value="Unassembled WGS sequence"/>
</dbReference>